<dbReference type="EMBL" id="CAJMWW010000331">
    <property type="protein sequence ID" value="CAE6467294.1"/>
    <property type="molecule type" value="Genomic_DNA"/>
</dbReference>
<protein>
    <recommendedName>
        <fullName evidence="4">MI domain-containing protein</fullName>
    </recommendedName>
</protein>
<dbReference type="InterPro" id="IPR003891">
    <property type="entry name" value="Initiation_fac_eIF4g_MI"/>
</dbReference>
<comment type="caution">
    <text evidence="5">The sequence shown here is derived from an EMBL/GenBank/DDBJ whole genome shotgun (WGS) entry which is preliminary data.</text>
</comment>
<dbReference type="Gene3D" id="1.20.970.30">
    <property type="entry name" value="eIF4G, eIF4E-binding domain"/>
    <property type="match status" value="1"/>
</dbReference>
<accession>A0A8H3BYE5</accession>
<organism evidence="5 6">
    <name type="scientific">Rhizoctonia solani</name>
    <dbReference type="NCBI Taxonomy" id="456999"/>
    <lineage>
        <taxon>Eukaryota</taxon>
        <taxon>Fungi</taxon>
        <taxon>Dikarya</taxon>
        <taxon>Basidiomycota</taxon>
        <taxon>Agaricomycotina</taxon>
        <taxon>Agaricomycetes</taxon>
        <taxon>Cantharellales</taxon>
        <taxon>Ceratobasidiaceae</taxon>
        <taxon>Rhizoctonia</taxon>
    </lineage>
</organism>
<dbReference type="GO" id="GO:0060271">
    <property type="term" value="P:cilium assembly"/>
    <property type="evidence" value="ECO:0007669"/>
    <property type="project" value="TreeGrafter"/>
</dbReference>
<feature type="region of interest" description="Disordered" evidence="3">
    <location>
        <begin position="900"/>
        <end position="1109"/>
    </location>
</feature>
<dbReference type="InterPro" id="IPR036211">
    <property type="entry name" value="eIF4G_eIF4E-bd_sf"/>
</dbReference>
<dbReference type="PANTHER" id="PTHR19853">
    <property type="entry name" value="WD REPEAT CONTAINING PROTEIN 3 WDR3"/>
    <property type="match status" value="1"/>
</dbReference>
<feature type="compositionally biased region" description="Polar residues" evidence="3">
    <location>
        <begin position="905"/>
        <end position="922"/>
    </location>
</feature>
<proteinExistence type="predicted"/>
<dbReference type="Pfam" id="PF02847">
    <property type="entry name" value="MA3"/>
    <property type="match status" value="1"/>
</dbReference>
<feature type="compositionally biased region" description="Polar residues" evidence="3">
    <location>
        <begin position="784"/>
        <end position="807"/>
    </location>
</feature>
<dbReference type="InterPro" id="IPR051570">
    <property type="entry name" value="TBC1_cilium_biogenesis"/>
</dbReference>
<name>A0A8H3BYE5_9AGAM</name>
<dbReference type="GO" id="GO:0036064">
    <property type="term" value="C:ciliary basal body"/>
    <property type="evidence" value="ECO:0007669"/>
    <property type="project" value="TreeGrafter"/>
</dbReference>
<feature type="region of interest" description="Disordered" evidence="3">
    <location>
        <begin position="1139"/>
        <end position="1235"/>
    </location>
</feature>
<dbReference type="InterPro" id="IPR022745">
    <property type="entry name" value="eIF4G1_eIF4E-bd"/>
</dbReference>
<dbReference type="PANTHER" id="PTHR19853:SF1">
    <property type="entry name" value="TBC1 DOMAIN FAMILY MEMBER 31"/>
    <property type="match status" value="1"/>
</dbReference>
<feature type="region of interest" description="Disordered" evidence="3">
    <location>
        <begin position="685"/>
        <end position="861"/>
    </location>
</feature>
<feature type="region of interest" description="Disordered" evidence="3">
    <location>
        <begin position="1277"/>
        <end position="1298"/>
    </location>
</feature>
<keyword evidence="1" id="KW-0853">WD repeat</keyword>
<feature type="compositionally biased region" description="Basic and acidic residues" evidence="3">
    <location>
        <begin position="1139"/>
        <end position="1212"/>
    </location>
</feature>
<keyword evidence="2" id="KW-0677">Repeat</keyword>
<evidence type="ECO:0000256" key="3">
    <source>
        <dbReference type="SAM" id="MobiDB-lite"/>
    </source>
</evidence>
<dbReference type="SUPFAM" id="SSF101489">
    <property type="entry name" value="Eukaryotic initiation factor 4f subunit eIF4g, eIF4e-binding domain"/>
    <property type="match status" value="1"/>
</dbReference>
<sequence length="1298" mass="145670">MRPKRLVPSALNPTHAWDNYRATPPPALAGARTIEDLNAVLYPRTIKPPNPNLNFMVAPGKFRYDREFPLQFMGVCKERPDLLPALDMIGVEPGIGPSDERANRRRIGLLGIGNTPPLQNQTSIGRGLGSGLTNKSGFTMGDFRSPSSPQSRFEVNNAARGDIPFGKGANGGLTYPARDSDQGGSYPGEPAYGTRSPTRANDLSKVGKMQKPIGIQFGPSSVFNKKGSKRDSNIGRDGGMNMFSALSMGNAAGVLLPAERATNSRKPIVNIGPDSSPVIIGDRKRKRLFLVPQTKLTEVETNISEVEEDLEKEKAVPAAMTEEETENKIKEDVKNIDEAIMALEALPPEHRHLFVDKLVHASMDGGNRIVVLAEKLFSAARSQSVISLECFERGMLPTIEMTDDLSIDVPRAYEWLARLMYAAGLDKNKTVEMAGKISVYGEPCVPPLELLIKAFDQMSRQDDFQLRLAQWILDQLKTVKELEAVTQQFSLLVTQTQEQSIGDLYAHIGGLILERTNRVQSEDSKDDIHLCAELCYYLLAIHFEQRSDISARVILVHEHLFCLCIDSLSTGNNVELAKTHSSEASTRSGETPPWSDNEIAIEKNSELLFHLFKFQLISLAQISQYIFRVISSHEASIDTRLSNAVVGVRLLVGLFPRSHGPWKKELDSFNKWIGTHSTLDENKANAGLDDVTQSNEPDDIPTKGQTTDDQIPASPLCNVSDDPLNLLDAPVNSNKTPHLSQSQVYEEEEMDDTVGNNAGKPPRTPSTSRVESPVEAFSEEERLSTNVATSAERQKMSSGASVKSTENVLKDTKGSAPWSSITISNDATNPLSPTASSSLGPAAGFNSPPTPPRLSISSSHTSPSIAIAPLQIPQVSSPSSSNDNAVPNNLHRVTNRVQINGAGEETSTLEYQVQSSPKFTSTEIEERANGRPPKGQEEKEKEIREKEERARKEREKIEESKQDREEAERKAEEERKADVASGGKELQVAKRKSIGEAKQETKQDRVAREKAERKAEKRRVREEAKRKEDELRAALEAEREDNERKAKEEEDRKAREEAEHRAQVDKMREDMERMAKREAELKAKREEERKEQERKEMERMAKEEEERRVQVVKIRQEMERMAKKEAELKLKREAEHKAIVDKMREDMERMASREAEIKARREEKRQAREEEERKAREEAERKELERRAKKAEEDRRQAERKAKRIAERQSKKEGKRKVLRIGTTPYAESEAPPQWGPAEYYYSPPNEYDPYMGWVGSSQNQYSFMPQTSQFVPLFSLQHPTTRPRPPSPSLSNFPPLS</sequence>
<evidence type="ECO:0000259" key="4">
    <source>
        <dbReference type="PROSITE" id="PS51366"/>
    </source>
</evidence>
<dbReference type="Gene3D" id="1.25.40.180">
    <property type="match status" value="1"/>
</dbReference>
<dbReference type="Proteomes" id="UP000663841">
    <property type="component" value="Unassembled WGS sequence"/>
</dbReference>
<feature type="compositionally biased region" description="Basic and acidic residues" evidence="3">
    <location>
        <begin position="924"/>
        <end position="978"/>
    </location>
</feature>
<dbReference type="Pfam" id="PF12152">
    <property type="entry name" value="eIF_4G1"/>
    <property type="match status" value="1"/>
</dbReference>
<dbReference type="PROSITE" id="PS51366">
    <property type="entry name" value="MI"/>
    <property type="match status" value="1"/>
</dbReference>
<dbReference type="InterPro" id="IPR016024">
    <property type="entry name" value="ARM-type_fold"/>
</dbReference>
<dbReference type="SUPFAM" id="SSF48371">
    <property type="entry name" value="ARM repeat"/>
    <property type="match status" value="1"/>
</dbReference>
<reference evidence="5" key="1">
    <citation type="submission" date="2021-01" db="EMBL/GenBank/DDBJ databases">
        <authorList>
            <person name="Kaushik A."/>
        </authorList>
    </citation>
    <scope>NUCLEOTIDE SEQUENCE</scope>
    <source>
        <strain evidence="5">AG3-T5</strain>
    </source>
</reference>
<feature type="compositionally biased region" description="Basic and acidic residues" evidence="3">
    <location>
        <begin position="993"/>
        <end position="1109"/>
    </location>
</feature>
<gene>
    <name evidence="5" type="ORF">RDB_LOCUS167530</name>
</gene>
<evidence type="ECO:0000256" key="1">
    <source>
        <dbReference type="ARBA" id="ARBA00022574"/>
    </source>
</evidence>
<evidence type="ECO:0000313" key="6">
    <source>
        <dbReference type="Proteomes" id="UP000663841"/>
    </source>
</evidence>
<evidence type="ECO:0000256" key="2">
    <source>
        <dbReference type="ARBA" id="ARBA00022737"/>
    </source>
</evidence>
<evidence type="ECO:0000313" key="5">
    <source>
        <dbReference type="EMBL" id="CAE6467294.1"/>
    </source>
</evidence>
<feature type="compositionally biased region" description="Polar residues" evidence="3">
    <location>
        <begin position="731"/>
        <end position="744"/>
    </location>
</feature>
<feature type="compositionally biased region" description="Polar residues" evidence="3">
    <location>
        <begin position="817"/>
        <end position="839"/>
    </location>
</feature>
<feature type="region of interest" description="Disordered" evidence="3">
    <location>
        <begin position="160"/>
        <end position="202"/>
    </location>
</feature>
<feature type="domain" description="MI" evidence="4">
    <location>
        <begin position="320"/>
        <end position="439"/>
    </location>
</feature>